<dbReference type="InterPro" id="IPR054722">
    <property type="entry name" value="PolX-like_BBD"/>
</dbReference>
<dbReference type="EMBL" id="AP019297">
    <property type="protein sequence ID" value="BBG94747.1"/>
    <property type="molecule type" value="Genomic_DNA"/>
</dbReference>
<dbReference type="SUPFAM" id="SSF57756">
    <property type="entry name" value="Retrovirus zinc finger-like domains"/>
    <property type="match status" value="1"/>
</dbReference>
<dbReference type="PANTHER" id="PTHR33325:SF11">
    <property type="entry name" value="COLD SHOCK DOMAIN-CONTAINING PROTEIN 4-LIKE"/>
    <property type="match status" value="1"/>
</dbReference>
<evidence type="ECO:0000313" key="2">
    <source>
        <dbReference type="EMBL" id="BBG94747.1"/>
    </source>
</evidence>
<name>A0A4Y1QSK0_PRUDU</name>
<dbReference type="InterPro" id="IPR036875">
    <property type="entry name" value="Znf_CCHC_sf"/>
</dbReference>
<dbReference type="AlphaFoldDB" id="A0A4Y1QSK0"/>
<reference evidence="2" key="1">
    <citation type="journal article" date="2019" name="Science">
        <title>Mutation of a bHLH transcription factor allowed almond domestication.</title>
        <authorList>
            <person name="Sanchez-Perez R."/>
            <person name="Pavan S."/>
            <person name="Mazzeo R."/>
            <person name="Moldovan C."/>
            <person name="Aiese Cigliano R."/>
            <person name="Del Cueto J."/>
            <person name="Ricciardi F."/>
            <person name="Lotti C."/>
            <person name="Ricciardi L."/>
            <person name="Dicenta F."/>
            <person name="Lopez-Marques R.L."/>
            <person name="Lindberg Moller B."/>
        </authorList>
    </citation>
    <scope>NUCLEOTIDE SEQUENCE</scope>
</reference>
<dbReference type="PANTHER" id="PTHR33325">
    <property type="entry name" value="ZINC FINGER, CCHC-TYPE-RELATED"/>
    <property type="match status" value="1"/>
</dbReference>
<feature type="domain" description="Retrovirus-related Pol polyprotein from transposon TNT 1-94-like beta-barrel" evidence="1">
    <location>
        <begin position="93"/>
        <end position="171"/>
    </location>
</feature>
<dbReference type="Pfam" id="PF22936">
    <property type="entry name" value="Pol_BBD"/>
    <property type="match status" value="1"/>
</dbReference>
<gene>
    <name evidence="2" type="ORF">Prudu_003105</name>
</gene>
<organism evidence="2">
    <name type="scientific">Prunus dulcis</name>
    <name type="common">Almond</name>
    <name type="synonym">Amygdalus dulcis</name>
    <dbReference type="NCBI Taxonomy" id="3755"/>
    <lineage>
        <taxon>Eukaryota</taxon>
        <taxon>Viridiplantae</taxon>
        <taxon>Streptophyta</taxon>
        <taxon>Embryophyta</taxon>
        <taxon>Tracheophyta</taxon>
        <taxon>Spermatophyta</taxon>
        <taxon>Magnoliopsida</taxon>
        <taxon>eudicotyledons</taxon>
        <taxon>Gunneridae</taxon>
        <taxon>Pentapetalae</taxon>
        <taxon>rosids</taxon>
        <taxon>fabids</taxon>
        <taxon>Rosales</taxon>
        <taxon>Rosaceae</taxon>
        <taxon>Amygdaloideae</taxon>
        <taxon>Amygdaleae</taxon>
        <taxon>Prunus</taxon>
    </lineage>
</organism>
<protein>
    <submittedName>
        <fullName evidence="2">Disease resistance protein CC-NBS-LRR class family</fullName>
    </submittedName>
</protein>
<evidence type="ECO:0000259" key="1">
    <source>
        <dbReference type="Pfam" id="PF22936"/>
    </source>
</evidence>
<accession>A0A4Y1QSK0</accession>
<dbReference type="GO" id="GO:0008270">
    <property type="term" value="F:zinc ion binding"/>
    <property type="evidence" value="ECO:0007669"/>
    <property type="project" value="InterPro"/>
</dbReference>
<dbReference type="Gene3D" id="4.10.60.10">
    <property type="entry name" value="Zinc finger, CCHC-type"/>
    <property type="match status" value="1"/>
</dbReference>
<sequence>MVYGKAQTSHVPRNVESTCHGCGAKGHWARVCRTPKHLTDLYQASLKNRKVETNYIDHAISDPLATDGSSEISRMDVNYGCLQNKGYGKDICLADSATTHTILRDRKYFSKLMLTKAKVTTISGPADLIEGSGTTQIMLPNGTILSIQNALYSSNSRRNLLSFKDIRLNGYHVETKNEKNMEYLCITSSDTQKRILEKLCVLSSRLYYKP</sequence>
<dbReference type="GO" id="GO:0003676">
    <property type="term" value="F:nucleic acid binding"/>
    <property type="evidence" value="ECO:0007669"/>
    <property type="project" value="InterPro"/>
</dbReference>
<proteinExistence type="predicted"/>